<gene>
    <name evidence="4" type="primary">pip_1</name>
    <name evidence="4" type="ORF">RL72_01374</name>
</gene>
<dbReference type="PANTHER" id="PTHR43248">
    <property type="entry name" value="2-SUCCINYL-6-HYDROXY-2,4-CYCLOHEXADIENE-1-CARBOXYLATE SYNTHASE"/>
    <property type="match status" value="1"/>
</dbReference>
<dbReference type="GO" id="GO:0006508">
    <property type="term" value="P:proteolysis"/>
    <property type="evidence" value="ECO:0007669"/>
    <property type="project" value="InterPro"/>
</dbReference>
<dbReference type="InterPro" id="IPR029058">
    <property type="entry name" value="AB_hydrolase_fold"/>
</dbReference>
<dbReference type="Proteomes" id="UP000033448">
    <property type="component" value="Unassembled WGS sequence"/>
</dbReference>
<comment type="similarity">
    <text evidence="1">Belongs to the peptidase S33 family.</text>
</comment>
<dbReference type="EMBL" id="JYIT01000069">
    <property type="protein sequence ID" value="KJL25594.1"/>
    <property type="molecule type" value="Genomic_DNA"/>
</dbReference>
<keyword evidence="2 4" id="KW-0378">Hydrolase</keyword>
<dbReference type="InterPro" id="IPR051601">
    <property type="entry name" value="Serine_prot/Carboxylest_S33"/>
</dbReference>
<keyword evidence="4" id="KW-0645">Protease</keyword>
<evidence type="ECO:0000256" key="1">
    <source>
        <dbReference type="ARBA" id="ARBA00010088"/>
    </source>
</evidence>
<proteinExistence type="inferred from homology"/>
<dbReference type="OrthoDB" id="9796770at2"/>
<name>A0A0F0KYQ1_9MICO</name>
<dbReference type="Pfam" id="PF00561">
    <property type="entry name" value="Abhydrolase_1"/>
    <property type="match status" value="1"/>
</dbReference>
<dbReference type="GO" id="GO:0004177">
    <property type="term" value="F:aminopeptidase activity"/>
    <property type="evidence" value="ECO:0007669"/>
    <property type="project" value="UniProtKB-KW"/>
</dbReference>
<reference evidence="4 5" key="1">
    <citation type="submission" date="2015-02" db="EMBL/GenBank/DDBJ databases">
        <title>Draft genome sequences of ten Microbacterium spp. with emphasis on heavy metal contaminated environments.</title>
        <authorList>
            <person name="Corretto E."/>
        </authorList>
    </citation>
    <scope>NUCLEOTIDE SEQUENCE [LARGE SCALE GENOMIC DNA]</scope>
    <source>
        <strain evidence="4 5">DSM 23848</strain>
    </source>
</reference>
<protein>
    <submittedName>
        <fullName evidence="4">Proline iminopeptidase</fullName>
        <ecNumber evidence="4">3.4.11.5</ecNumber>
    </submittedName>
</protein>
<organism evidence="4 5">
    <name type="scientific">Microbacterium azadirachtae</name>
    <dbReference type="NCBI Taxonomy" id="582680"/>
    <lineage>
        <taxon>Bacteria</taxon>
        <taxon>Bacillati</taxon>
        <taxon>Actinomycetota</taxon>
        <taxon>Actinomycetes</taxon>
        <taxon>Micrococcales</taxon>
        <taxon>Microbacteriaceae</taxon>
        <taxon>Microbacterium</taxon>
    </lineage>
</organism>
<dbReference type="EC" id="3.4.11.5" evidence="4"/>
<dbReference type="InterPro" id="IPR000073">
    <property type="entry name" value="AB_hydrolase_1"/>
</dbReference>
<comment type="caution">
    <text evidence="4">The sequence shown here is derived from an EMBL/GenBank/DDBJ whole genome shotgun (WGS) entry which is preliminary data.</text>
</comment>
<dbReference type="SUPFAM" id="SSF53474">
    <property type="entry name" value="alpha/beta-Hydrolases"/>
    <property type="match status" value="1"/>
</dbReference>
<dbReference type="PRINTS" id="PR00793">
    <property type="entry name" value="PROAMNOPTASE"/>
</dbReference>
<accession>A0A0F0KYQ1</accession>
<evidence type="ECO:0000256" key="2">
    <source>
        <dbReference type="ARBA" id="ARBA00022801"/>
    </source>
</evidence>
<feature type="domain" description="AB hydrolase-1" evidence="3">
    <location>
        <begin position="55"/>
        <end position="192"/>
    </location>
</feature>
<dbReference type="Gene3D" id="3.40.50.1820">
    <property type="entry name" value="alpha/beta hydrolase"/>
    <property type="match status" value="1"/>
</dbReference>
<dbReference type="PATRIC" id="fig|582680.7.peg.1412"/>
<dbReference type="PANTHER" id="PTHR43248:SF2">
    <property type="entry name" value="PROLYL AMINOPEPTIDASE"/>
    <property type="match status" value="1"/>
</dbReference>
<dbReference type="InterPro" id="IPR002410">
    <property type="entry name" value="Peptidase_S33"/>
</dbReference>
<evidence type="ECO:0000313" key="5">
    <source>
        <dbReference type="Proteomes" id="UP000033448"/>
    </source>
</evidence>
<evidence type="ECO:0000313" key="4">
    <source>
        <dbReference type="EMBL" id="KJL25594.1"/>
    </source>
</evidence>
<dbReference type="AlphaFoldDB" id="A0A0F0KYQ1"/>
<evidence type="ECO:0000259" key="3">
    <source>
        <dbReference type="Pfam" id="PF00561"/>
    </source>
</evidence>
<keyword evidence="4" id="KW-0031">Aminopeptidase</keyword>
<sequence length="420" mass="46594">MTISAAPVLRRRMMDLTLEEHTLTVPLVWSDPADARTIDVFASVVIRPGGEDLPYLVFLQGGPGHEAPRALHTPAGPSWLDQALAHYRVVMIDQRGTGRSTPVSDDILALGSEAVAEHLTHLRADSIVRDCEAMREHLGAERWNVLGQSFGGFTTLAYLSTNAASVDTAYLTGGLSTVTRTPDEVYALCYDKMRDASERYYRRFPEHRDRMRRLVDLADAGEIVLPDGEVVSPSRLRSVGSALGTDDGWQTVWKLLELEPGSNAFRYDLAAAMPFDGRNPLYFVFHESSYANGHVTDWSAERVEPADFAADVTLFTGEHIRRDWTETVPAFRPWRDVSLALAQHAWPTIYDAEAIAGSGARGAAAVYVNDPYVPLEFSMETAALLPDLRLWVTSEHEHNGLRSGPVLERLIALAQDRRVR</sequence>
<keyword evidence="5" id="KW-1185">Reference proteome</keyword>
<dbReference type="RefSeq" id="WP_045250078.1">
    <property type="nucleotide sequence ID" value="NZ_CP099706.1"/>
</dbReference>